<protein>
    <submittedName>
        <fullName evidence="2">Alpha/beta hydrolase-fold protein</fullName>
    </submittedName>
    <submittedName>
        <fullName evidence="3">Esterase</fullName>
    </submittedName>
</protein>
<name>A0AA93BIY3_9BACT</name>
<dbReference type="Gene3D" id="2.60.40.10">
    <property type="entry name" value="Immunoglobulins"/>
    <property type="match status" value="1"/>
</dbReference>
<dbReference type="EMBL" id="JAPDVD010000001">
    <property type="protein sequence ID" value="MCW4138057.1"/>
    <property type="molecule type" value="Genomic_DNA"/>
</dbReference>
<keyword evidence="1" id="KW-0732">Signal</keyword>
<dbReference type="InterPro" id="IPR014756">
    <property type="entry name" value="Ig_E-set"/>
</dbReference>
<keyword evidence="2" id="KW-0378">Hydrolase</keyword>
<evidence type="ECO:0000313" key="3">
    <source>
        <dbReference type="EMBL" id="RGX94017.1"/>
    </source>
</evidence>
<feature type="chain" id="PRO_5042788538" evidence="1">
    <location>
        <begin position="20"/>
        <end position="408"/>
    </location>
</feature>
<sequence>MKKITFLATALLMSLGSFAQQALFDNAPVISPEVNANHTVTFRLKAPNAQKVQVTGDFLAPKTIDTPLGKYDAPGVADMKKDEKGVWTFTSQLLSPELYSYNFLLDGVKIVDPGSVYITRDITSETNIFILSDKKGDCGDLYTVNEVPHGNVSKVWYDSPTLKMQRRMTVYTPAGYDKGKDYPVLYLLHGAGGDEDAWTTLGRAQHILDNLIATGKAKPMVVVMTNGNPNCQAAPGEWSAGQYIPSFYGYQGAKPAATMDESFPDVMNYVESHYKVAKDKAHRAICGLSMGGGHSFDISRRFPTKFDYIGLFSAGLHVSTTGDFRNDFYKQLQGNEEAKTQLATLFKNKPKLYWIGMGKTDFLYKSSADLRRYFDEKGYKYTYLETEGGHIWRNWRVYLTEFAQKIFK</sequence>
<dbReference type="InterPro" id="IPR050583">
    <property type="entry name" value="Mycobacterial_A85_antigen"/>
</dbReference>
<dbReference type="Pfam" id="PF00756">
    <property type="entry name" value="Esterase"/>
    <property type="match status" value="1"/>
</dbReference>
<dbReference type="Proteomes" id="UP001208620">
    <property type="component" value="Unassembled WGS sequence"/>
</dbReference>
<dbReference type="RefSeq" id="WP_119229458.1">
    <property type="nucleotide sequence ID" value="NZ_JAPDVB010000001.1"/>
</dbReference>
<dbReference type="InterPro" id="IPR013783">
    <property type="entry name" value="Ig-like_fold"/>
</dbReference>
<dbReference type="InterPro" id="IPR029058">
    <property type="entry name" value="AB_hydrolase_fold"/>
</dbReference>
<evidence type="ECO:0000313" key="4">
    <source>
        <dbReference type="Proteomes" id="UP000285604"/>
    </source>
</evidence>
<evidence type="ECO:0000256" key="1">
    <source>
        <dbReference type="SAM" id="SignalP"/>
    </source>
</evidence>
<feature type="signal peptide" evidence="1">
    <location>
        <begin position="1"/>
        <end position="19"/>
    </location>
</feature>
<dbReference type="SUPFAM" id="SSF53474">
    <property type="entry name" value="alpha/beta-Hydrolases"/>
    <property type="match status" value="1"/>
</dbReference>
<dbReference type="PANTHER" id="PTHR48098">
    <property type="entry name" value="ENTEROCHELIN ESTERASE-RELATED"/>
    <property type="match status" value="1"/>
</dbReference>
<organism evidence="3 4">
    <name type="scientific">Segatella copri</name>
    <dbReference type="NCBI Taxonomy" id="165179"/>
    <lineage>
        <taxon>Bacteria</taxon>
        <taxon>Pseudomonadati</taxon>
        <taxon>Bacteroidota</taxon>
        <taxon>Bacteroidia</taxon>
        <taxon>Bacteroidales</taxon>
        <taxon>Prevotellaceae</taxon>
        <taxon>Segatella</taxon>
    </lineage>
</organism>
<dbReference type="Proteomes" id="UP000285604">
    <property type="component" value="Unassembled WGS sequence"/>
</dbReference>
<dbReference type="EMBL" id="QSCI01000038">
    <property type="protein sequence ID" value="RGX94017.1"/>
    <property type="molecule type" value="Genomic_DNA"/>
</dbReference>
<accession>A0AA93BIY3</accession>
<evidence type="ECO:0000313" key="2">
    <source>
        <dbReference type="EMBL" id="MCW4138057.1"/>
    </source>
</evidence>
<dbReference type="InterPro" id="IPR000801">
    <property type="entry name" value="Esterase-like"/>
</dbReference>
<comment type="caution">
    <text evidence="3">The sequence shown here is derived from an EMBL/GenBank/DDBJ whole genome shotgun (WGS) entry which is preliminary data.</text>
</comment>
<dbReference type="GO" id="GO:0016787">
    <property type="term" value="F:hydrolase activity"/>
    <property type="evidence" value="ECO:0007669"/>
    <property type="project" value="UniProtKB-KW"/>
</dbReference>
<reference evidence="3 4" key="1">
    <citation type="submission" date="2018-08" db="EMBL/GenBank/DDBJ databases">
        <title>A genome reference for cultivated species of the human gut microbiota.</title>
        <authorList>
            <person name="Zou Y."/>
            <person name="Xue W."/>
            <person name="Luo G."/>
        </authorList>
    </citation>
    <scope>NUCLEOTIDE SEQUENCE [LARGE SCALE GENOMIC DNA]</scope>
    <source>
        <strain evidence="3 4">OF03-3</strain>
    </source>
</reference>
<dbReference type="AlphaFoldDB" id="A0AA93BIY3"/>
<proteinExistence type="predicted"/>
<dbReference type="CDD" id="cd11294">
    <property type="entry name" value="E_set_Esterase_like_N"/>
    <property type="match status" value="1"/>
</dbReference>
<dbReference type="PANTHER" id="PTHR48098:SF1">
    <property type="entry name" value="DIACYLGLYCEROL ACYLTRANSFERASE_MYCOLYLTRANSFERASE AG85A"/>
    <property type="match status" value="1"/>
</dbReference>
<dbReference type="SUPFAM" id="SSF81296">
    <property type="entry name" value="E set domains"/>
    <property type="match status" value="1"/>
</dbReference>
<gene>
    <name evidence="3" type="ORF">DXA63_09295</name>
    <name evidence="2" type="ORF">ONT01_09760</name>
</gene>
<dbReference type="Gene3D" id="3.40.50.1820">
    <property type="entry name" value="alpha/beta hydrolase"/>
    <property type="match status" value="1"/>
</dbReference>
<reference evidence="2" key="2">
    <citation type="submission" date="2022-11" db="EMBL/GenBank/DDBJ databases">
        <title>Genomic repertoires linked with pathogenic potency of arthritogenic Prevotella copri isolated from the gut of rheumatoid arthritis patients.</title>
        <authorList>
            <person name="Nii T."/>
            <person name="Maeda Y."/>
            <person name="Motooka D."/>
            <person name="Naito M."/>
            <person name="Matsumoto Y."/>
            <person name="Ogawa T."/>
            <person name="Oguro-Igashira E."/>
            <person name="Kishikawa T."/>
            <person name="Yamashita M."/>
            <person name="Koizumi S."/>
            <person name="Kurakawa T."/>
            <person name="Okumura R."/>
            <person name="Kayama H."/>
            <person name="Murakami M."/>
            <person name="Sakaguchi T."/>
            <person name="Das B."/>
            <person name="Nakamura S."/>
            <person name="Okada Y."/>
            <person name="Kumanogoh A."/>
            <person name="Takeda K."/>
        </authorList>
    </citation>
    <scope>NUCLEOTIDE SEQUENCE</scope>
    <source>
        <strain evidence="2">H105_2-2</strain>
    </source>
</reference>
<dbReference type="GO" id="GO:0016747">
    <property type="term" value="F:acyltransferase activity, transferring groups other than amino-acyl groups"/>
    <property type="evidence" value="ECO:0007669"/>
    <property type="project" value="TreeGrafter"/>
</dbReference>